<name>A0A5B9VW95_9BACT</name>
<dbReference type="Proteomes" id="UP000324233">
    <property type="component" value="Chromosome"/>
</dbReference>
<protein>
    <recommendedName>
        <fullName evidence="4">Methane oxygenase PmoA</fullName>
    </recommendedName>
</protein>
<feature type="region of interest" description="Disordered" evidence="1">
    <location>
        <begin position="30"/>
        <end position="56"/>
    </location>
</feature>
<dbReference type="OrthoDB" id="242375at2"/>
<dbReference type="Pfam" id="PF14100">
    <property type="entry name" value="DUF6807"/>
    <property type="match status" value="1"/>
</dbReference>
<gene>
    <name evidence="2" type="ORF">OJF2_06000</name>
</gene>
<evidence type="ECO:0000313" key="3">
    <source>
        <dbReference type="Proteomes" id="UP000324233"/>
    </source>
</evidence>
<evidence type="ECO:0008006" key="4">
    <source>
        <dbReference type="Google" id="ProtNLM"/>
    </source>
</evidence>
<dbReference type="KEGG" id="agv:OJF2_06000"/>
<evidence type="ECO:0000313" key="2">
    <source>
        <dbReference type="EMBL" id="QEH32131.1"/>
    </source>
</evidence>
<evidence type="ECO:0000256" key="1">
    <source>
        <dbReference type="SAM" id="MobiDB-lite"/>
    </source>
</evidence>
<dbReference type="AlphaFoldDB" id="A0A5B9VW95"/>
<reference evidence="2 3" key="1">
    <citation type="submission" date="2019-08" db="EMBL/GenBank/DDBJ databases">
        <title>Deep-cultivation of Planctomycetes and their phenomic and genomic characterization uncovers novel biology.</title>
        <authorList>
            <person name="Wiegand S."/>
            <person name="Jogler M."/>
            <person name="Boedeker C."/>
            <person name="Pinto D."/>
            <person name="Vollmers J."/>
            <person name="Rivas-Marin E."/>
            <person name="Kohn T."/>
            <person name="Peeters S.H."/>
            <person name="Heuer A."/>
            <person name="Rast P."/>
            <person name="Oberbeckmann S."/>
            <person name="Bunk B."/>
            <person name="Jeske O."/>
            <person name="Meyerdierks A."/>
            <person name="Storesund J.E."/>
            <person name="Kallscheuer N."/>
            <person name="Luecker S."/>
            <person name="Lage O.M."/>
            <person name="Pohl T."/>
            <person name="Merkel B.J."/>
            <person name="Hornburger P."/>
            <person name="Mueller R.-W."/>
            <person name="Bruemmer F."/>
            <person name="Labrenz M."/>
            <person name="Spormann A.M."/>
            <person name="Op den Camp H."/>
            <person name="Overmann J."/>
            <person name="Amann R."/>
            <person name="Jetten M.S.M."/>
            <person name="Mascher T."/>
            <person name="Medema M.H."/>
            <person name="Devos D.P."/>
            <person name="Kaster A.-K."/>
            <person name="Ovreas L."/>
            <person name="Rohde M."/>
            <person name="Galperin M.Y."/>
            <person name="Jogler C."/>
        </authorList>
    </citation>
    <scope>NUCLEOTIDE SEQUENCE [LARGE SCALE GENOMIC DNA]</scope>
    <source>
        <strain evidence="2 3">OJF2</strain>
    </source>
</reference>
<sequence>MRFKADQALWEPAPSGDRVSLCSSGLPVGRGSVPRSGVPRLAGRGSPGRRTEPAPTVGARHAVPICLFLVMTGVLGAQEPAAKVPDAFRFAPVDDGALGLWEGDRPVLVYNHRARAAGGQPLNPSRSAYVHPIYGLDGEVLTDDAPADHLHHRGLFWAWPHVTVGGEQVDMWILKGIEPRFGRWLFKEAGKDRDVARLGVENGWFMGDRKVLDERLILEVHRATREGRAIDVDLTWTPTDRPVTLGGAEGKSYGGLTLRYAPGEKTAITAPSGPAKDDLYMTPLPWADLTRTRPGRAERSGATIFVHPSHPGFPPTWLTRHYGVLCVGWPGVKPATIQPGEPIHGRYRVWIHKGEPDAAALEKVFKAYTDAVGQSDPAGASPRSAKP</sequence>
<dbReference type="EMBL" id="CP042997">
    <property type="protein sequence ID" value="QEH32131.1"/>
    <property type="molecule type" value="Genomic_DNA"/>
</dbReference>
<keyword evidence="3" id="KW-1185">Reference proteome</keyword>
<proteinExistence type="predicted"/>
<accession>A0A5B9VW95</accession>
<organism evidence="2 3">
    <name type="scientific">Aquisphaera giovannonii</name>
    <dbReference type="NCBI Taxonomy" id="406548"/>
    <lineage>
        <taxon>Bacteria</taxon>
        <taxon>Pseudomonadati</taxon>
        <taxon>Planctomycetota</taxon>
        <taxon>Planctomycetia</taxon>
        <taxon>Isosphaerales</taxon>
        <taxon>Isosphaeraceae</taxon>
        <taxon>Aquisphaera</taxon>
    </lineage>
</organism>
<dbReference type="InterPro" id="IPR029475">
    <property type="entry name" value="DUF6807"/>
</dbReference>